<name>A0A1G2QHY6_9BACT</name>
<evidence type="ECO:0000313" key="2">
    <source>
        <dbReference type="Proteomes" id="UP000177838"/>
    </source>
</evidence>
<dbReference type="AlphaFoldDB" id="A0A1G2QHY6"/>
<proteinExistence type="predicted"/>
<evidence type="ECO:0008006" key="3">
    <source>
        <dbReference type="Google" id="ProtNLM"/>
    </source>
</evidence>
<dbReference type="PANTHER" id="PTHR36395">
    <property type="entry name" value="RING-H2 ZINC FINGER PROTEIN"/>
    <property type="match status" value="1"/>
</dbReference>
<protein>
    <recommendedName>
        <fullName evidence="3">Nudix hydrolase domain-containing protein</fullName>
    </recommendedName>
</protein>
<dbReference type="Gene3D" id="3.90.79.10">
    <property type="entry name" value="Nucleoside Triphosphate Pyrophosphohydrolase"/>
    <property type="match status" value="1"/>
</dbReference>
<dbReference type="EMBL" id="MHTK01000002">
    <property type="protein sequence ID" value="OHA60087.1"/>
    <property type="molecule type" value="Genomic_DNA"/>
</dbReference>
<comment type="caution">
    <text evidence="1">The sequence shown here is derived from an EMBL/GenBank/DDBJ whole genome shotgun (WGS) entry which is preliminary data.</text>
</comment>
<organism evidence="1 2">
    <name type="scientific">Candidatus Vogelbacteria bacterium RIFOXYD1_FULL_46_19</name>
    <dbReference type="NCBI Taxonomy" id="1802439"/>
    <lineage>
        <taxon>Bacteria</taxon>
        <taxon>Candidatus Vogeliibacteriota</taxon>
    </lineage>
</organism>
<gene>
    <name evidence="1" type="ORF">A2589_00150</name>
</gene>
<reference evidence="1 2" key="1">
    <citation type="journal article" date="2016" name="Nat. Commun.">
        <title>Thousands of microbial genomes shed light on interconnected biogeochemical processes in an aquifer system.</title>
        <authorList>
            <person name="Anantharaman K."/>
            <person name="Brown C.T."/>
            <person name="Hug L.A."/>
            <person name="Sharon I."/>
            <person name="Castelle C.J."/>
            <person name="Probst A.J."/>
            <person name="Thomas B.C."/>
            <person name="Singh A."/>
            <person name="Wilkins M.J."/>
            <person name="Karaoz U."/>
            <person name="Brodie E.L."/>
            <person name="Williams K.H."/>
            <person name="Hubbard S.S."/>
            <person name="Banfield J.F."/>
        </authorList>
    </citation>
    <scope>NUCLEOTIDE SEQUENCE [LARGE SCALE GENOMIC DNA]</scope>
</reference>
<dbReference type="PANTHER" id="PTHR36395:SF1">
    <property type="entry name" value="RING-H2 ZINC FINGER PROTEIN"/>
    <property type="match status" value="1"/>
</dbReference>
<sequence>MYNSNLTDRGGLVVDIEALLELLTRHNIPFGSWGEQGRAKTIKHLHRELVLGECSWGEGSTTWPLVRCVEAVRINVYFDLPTDRLRLREDRQVFRDGRENRRSLDYSMSEKMLPGETPTEAASRGLREELGIEDNISLNFLGTKIFPVQASISYPGLGTKHRAHLFETVLPVHLYQPEGYVETDPDKTSYFVWQPV</sequence>
<evidence type="ECO:0000313" key="1">
    <source>
        <dbReference type="EMBL" id="OHA60087.1"/>
    </source>
</evidence>
<dbReference type="Proteomes" id="UP000177838">
    <property type="component" value="Unassembled WGS sequence"/>
</dbReference>
<dbReference type="STRING" id="1802439.A2589_00150"/>
<dbReference type="SUPFAM" id="SSF55811">
    <property type="entry name" value="Nudix"/>
    <property type="match status" value="1"/>
</dbReference>
<accession>A0A1G2QHY6</accession>
<dbReference type="InterPro" id="IPR015797">
    <property type="entry name" value="NUDIX_hydrolase-like_dom_sf"/>
</dbReference>